<dbReference type="RefSeq" id="WP_141998012.1">
    <property type="nucleotide sequence ID" value="NZ_VFML01000001.1"/>
</dbReference>
<dbReference type="InterPro" id="IPR003741">
    <property type="entry name" value="LUD_dom"/>
</dbReference>
<evidence type="ECO:0000259" key="1">
    <source>
        <dbReference type="Pfam" id="PF02589"/>
    </source>
</evidence>
<keyword evidence="3" id="KW-1185">Reference proteome</keyword>
<dbReference type="PANTHER" id="PTHR36179:SF2">
    <property type="entry name" value="LUD DOMAIN-CONTAINING PROTEIN"/>
    <property type="match status" value="1"/>
</dbReference>
<feature type="domain" description="LUD" evidence="1">
    <location>
        <begin position="22"/>
        <end position="201"/>
    </location>
</feature>
<sequence length="207" mass="22082">MTTPTPVADEKFARPATDEAIDRAAGALRGRGITVDVVDTVPGARQRVNELLPPGKAVFTAASETLRLSGITEDVDESGRFVSLREQLPPGDIEQFRLRGTTPDVIVGSVHAVTEGGELLAASASGSQLAPYAAGAAQVLWVIGAQKVVPDLDTALRRIRTYSFPKEHARCLEAYGQPSVLSKILIIEREIFPGRATAVLVREPIGF</sequence>
<name>A0A542DI87_AMYCI</name>
<protein>
    <submittedName>
        <fullName evidence="2">YkgG family uncharacterized protein</fullName>
    </submittedName>
</protein>
<comment type="caution">
    <text evidence="2">The sequence shown here is derived from an EMBL/GenBank/DDBJ whole genome shotgun (WGS) entry which is preliminary data.</text>
</comment>
<dbReference type="OrthoDB" id="4941530at2"/>
<dbReference type="Pfam" id="PF02589">
    <property type="entry name" value="LUD_dom"/>
    <property type="match status" value="1"/>
</dbReference>
<dbReference type="EMBL" id="VFML01000001">
    <property type="protein sequence ID" value="TQJ02770.1"/>
    <property type="molecule type" value="Genomic_DNA"/>
</dbReference>
<accession>A0A542DI87</accession>
<organism evidence="2 3">
    <name type="scientific">Amycolatopsis cihanbeyliensis</name>
    <dbReference type="NCBI Taxonomy" id="1128664"/>
    <lineage>
        <taxon>Bacteria</taxon>
        <taxon>Bacillati</taxon>
        <taxon>Actinomycetota</taxon>
        <taxon>Actinomycetes</taxon>
        <taxon>Pseudonocardiales</taxon>
        <taxon>Pseudonocardiaceae</taxon>
        <taxon>Amycolatopsis</taxon>
    </lineage>
</organism>
<evidence type="ECO:0000313" key="2">
    <source>
        <dbReference type="EMBL" id="TQJ02770.1"/>
    </source>
</evidence>
<reference evidence="2 3" key="1">
    <citation type="submission" date="2019-06" db="EMBL/GenBank/DDBJ databases">
        <title>Sequencing the genomes of 1000 actinobacteria strains.</title>
        <authorList>
            <person name="Klenk H.-P."/>
        </authorList>
    </citation>
    <scope>NUCLEOTIDE SEQUENCE [LARGE SCALE GENOMIC DNA]</scope>
    <source>
        <strain evidence="2 3">DSM 45679</strain>
    </source>
</reference>
<gene>
    <name evidence="2" type="ORF">FB471_2515</name>
</gene>
<dbReference type="PANTHER" id="PTHR36179">
    <property type="entry name" value="LUD_DOM DOMAIN-CONTAINING PROTEIN"/>
    <property type="match status" value="1"/>
</dbReference>
<evidence type="ECO:0000313" key="3">
    <source>
        <dbReference type="Proteomes" id="UP000320876"/>
    </source>
</evidence>
<dbReference type="Proteomes" id="UP000320876">
    <property type="component" value="Unassembled WGS sequence"/>
</dbReference>
<dbReference type="AlphaFoldDB" id="A0A542DI87"/>
<proteinExistence type="predicted"/>